<dbReference type="PANTHER" id="PTHR12243">
    <property type="entry name" value="MADF DOMAIN TRANSCRIPTION FACTOR"/>
    <property type="match status" value="1"/>
</dbReference>
<protein>
    <recommendedName>
        <fullName evidence="1">MADF domain-containing protein</fullName>
    </recommendedName>
</protein>
<dbReference type="PANTHER" id="PTHR12243:SF67">
    <property type="entry name" value="COREPRESSOR OF PANGOLIN, ISOFORM A-RELATED"/>
    <property type="match status" value="1"/>
</dbReference>
<organism evidence="2">
    <name type="scientific">Bactrocera dorsalis</name>
    <name type="common">Oriental fruit fly</name>
    <name type="synonym">Dacus dorsalis</name>
    <dbReference type="NCBI Taxonomy" id="27457"/>
    <lineage>
        <taxon>Eukaryota</taxon>
        <taxon>Metazoa</taxon>
        <taxon>Ecdysozoa</taxon>
        <taxon>Arthropoda</taxon>
        <taxon>Hexapoda</taxon>
        <taxon>Insecta</taxon>
        <taxon>Pterygota</taxon>
        <taxon>Neoptera</taxon>
        <taxon>Endopterygota</taxon>
        <taxon>Diptera</taxon>
        <taxon>Brachycera</taxon>
        <taxon>Muscomorpha</taxon>
        <taxon>Tephritoidea</taxon>
        <taxon>Tephritidae</taxon>
        <taxon>Bactrocera</taxon>
        <taxon>Bactrocera</taxon>
    </lineage>
</organism>
<dbReference type="InterPro" id="IPR039353">
    <property type="entry name" value="TF_Adf1"/>
</dbReference>
<dbReference type="EMBL" id="GAKP01007784">
    <property type="protein sequence ID" value="JAC51168.1"/>
    <property type="molecule type" value="Transcribed_RNA"/>
</dbReference>
<sequence>MSLENNPQILSLIQAVRKNKVLYDTRHVNYLDADERTNRIWEDVALECGYDNGADAEKAWKDLKTNFMTNYHSKFIPNGVEKSNESGSDDPNCWDYYSEMRFILQFTAVNTDPGELFEYKQKQKIRR</sequence>
<feature type="domain" description="MADF" evidence="1">
    <location>
        <begin position="11"/>
        <end position="108"/>
    </location>
</feature>
<dbReference type="AlphaFoldDB" id="A0A034WA46"/>
<reference evidence="2" key="1">
    <citation type="journal article" date="2014" name="BMC Genomics">
        <title>Characterizing the developmental transcriptome of the oriental fruit fly, Bactrocera dorsalis (Diptera: Tephritidae) through comparative genomic analysis with Drosophila melanogaster utilizing modENCODE datasets.</title>
        <authorList>
            <person name="Geib S.M."/>
            <person name="Calla B."/>
            <person name="Hall B."/>
            <person name="Hou S."/>
            <person name="Manoukis N.C."/>
        </authorList>
    </citation>
    <scope>NUCLEOTIDE SEQUENCE</scope>
    <source>
        <strain evidence="2">Punador</strain>
    </source>
</reference>
<dbReference type="SMART" id="SM00595">
    <property type="entry name" value="MADF"/>
    <property type="match status" value="1"/>
</dbReference>
<dbReference type="InterPro" id="IPR006578">
    <property type="entry name" value="MADF-dom"/>
</dbReference>
<name>A0A034WA46_BACDO</name>
<evidence type="ECO:0000313" key="2">
    <source>
        <dbReference type="EMBL" id="JAC51167.1"/>
    </source>
</evidence>
<dbReference type="PROSITE" id="PS51029">
    <property type="entry name" value="MADF"/>
    <property type="match status" value="1"/>
</dbReference>
<accession>A0A034WA46</accession>
<proteinExistence type="predicted"/>
<dbReference type="Pfam" id="PF10545">
    <property type="entry name" value="MADF_DNA_bdg"/>
    <property type="match status" value="1"/>
</dbReference>
<evidence type="ECO:0000259" key="1">
    <source>
        <dbReference type="PROSITE" id="PS51029"/>
    </source>
</evidence>
<dbReference type="EMBL" id="GAKP01007785">
    <property type="protein sequence ID" value="JAC51167.1"/>
    <property type="molecule type" value="Transcribed_RNA"/>
</dbReference>